<dbReference type="RefSeq" id="XP_004182833.1">
    <property type="nucleotide sequence ID" value="XM_004182785.1"/>
</dbReference>
<dbReference type="KEGG" id="eiv:EIN_376720"/>
<dbReference type="AlphaFoldDB" id="A0A0A1TU64"/>
<dbReference type="EMBL" id="KB207268">
    <property type="protein sequence ID" value="ELP83487.1"/>
    <property type="molecule type" value="Genomic_DNA"/>
</dbReference>
<dbReference type="GeneID" id="14882494"/>
<evidence type="ECO:0008006" key="3">
    <source>
        <dbReference type="Google" id="ProtNLM"/>
    </source>
</evidence>
<organism evidence="1 2">
    <name type="scientific">Entamoeba invadens IP1</name>
    <dbReference type="NCBI Taxonomy" id="370355"/>
    <lineage>
        <taxon>Eukaryota</taxon>
        <taxon>Amoebozoa</taxon>
        <taxon>Evosea</taxon>
        <taxon>Archamoebae</taxon>
        <taxon>Mastigamoebida</taxon>
        <taxon>Entamoebidae</taxon>
        <taxon>Entamoeba</taxon>
    </lineage>
</organism>
<sequence length="154" mass="18534">MESEPTELFGYELWVDQYIKARQPTELQLKQESDEAAREYTRGLFERKNKLRNYREQARGTDSDGMKEVIKRDYVYDVNRNYRDPEIAQAMRQVRKEKKTIIFPYAAPTSQRDIRSAKKLRTKINRENRLLKKKRIQAKYLNEMEQMNSDSDSE</sequence>
<keyword evidence="2" id="KW-1185">Reference proteome</keyword>
<accession>A0A0A1TU64</accession>
<protein>
    <recommendedName>
        <fullName evidence="3">Ribosomal RNA-processing protein 7 C-terminal domain-containing protein</fullName>
    </recommendedName>
</protein>
<proteinExistence type="predicted"/>
<dbReference type="VEuPathDB" id="AmoebaDB:EIN_376720"/>
<dbReference type="Proteomes" id="UP000014680">
    <property type="component" value="Unassembled WGS sequence"/>
</dbReference>
<gene>
    <name evidence="1" type="ORF">EIN_376720</name>
</gene>
<evidence type="ECO:0000313" key="2">
    <source>
        <dbReference type="Proteomes" id="UP000014680"/>
    </source>
</evidence>
<name>A0A0A1TU64_ENTIV</name>
<evidence type="ECO:0000313" key="1">
    <source>
        <dbReference type="EMBL" id="ELP83487.1"/>
    </source>
</evidence>
<reference evidence="1 2" key="1">
    <citation type="submission" date="2012-10" db="EMBL/GenBank/DDBJ databases">
        <authorList>
            <person name="Zafar N."/>
            <person name="Inman J."/>
            <person name="Hall N."/>
            <person name="Lorenzi H."/>
            <person name="Caler E."/>
        </authorList>
    </citation>
    <scope>NUCLEOTIDE SEQUENCE [LARGE SCALE GENOMIC DNA]</scope>
    <source>
        <strain evidence="1 2">IP1</strain>
    </source>
</reference>